<dbReference type="EMBL" id="JBEDUW010000004">
    <property type="protein sequence ID" value="KAK9931968.1"/>
    <property type="molecule type" value="Genomic_DNA"/>
</dbReference>
<dbReference type="AlphaFoldDB" id="A0AAW1X6M1"/>
<keyword evidence="3" id="KW-1185">Reference proteome</keyword>
<dbReference type="Pfam" id="PF13456">
    <property type="entry name" value="RVT_3"/>
    <property type="match status" value="1"/>
</dbReference>
<reference evidence="2 3" key="1">
    <citation type="journal article" date="2023" name="G3 (Bethesda)">
        <title>A chromosome-length genome assembly and annotation of blackberry (Rubus argutus, cv. 'Hillquist').</title>
        <authorList>
            <person name="Bruna T."/>
            <person name="Aryal R."/>
            <person name="Dudchenko O."/>
            <person name="Sargent D.J."/>
            <person name="Mead D."/>
            <person name="Buti M."/>
            <person name="Cavallini A."/>
            <person name="Hytonen T."/>
            <person name="Andres J."/>
            <person name="Pham M."/>
            <person name="Weisz D."/>
            <person name="Mascagni F."/>
            <person name="Usai G."/>
            <person name="Natali L."/>
            <person name="Bassil N."/>
            <person name="Fernandez G.E."/>
            <person name="Lomsadze A."/>
            <person name="Armour M."/>
            <person name="Olukolu B."/>
            <person name="Poorten T."/>
            <person name="Britton C."/>
            <person name="Davik J."/>
            <person name="Ashrafi H."/>
            <person name="Aiden E.L."/>
            <person name="Borodovsky M."/>
            <person name="Worthington M."/>
        </authorList>
    </citation>
    <scope>NUCLEOTIDE SEQUENCE [LARGE SCALE GENOMIC DNA]</scope>
    <source>
        <strain evidence="2">PI 553951</strain>
    </source>
</reference>
<sequence length="93" mass="10434">MDALSSLLYRAGYVELFAAKLALELAVERWMPSVVIETDCLEVVRMINEVNVCMGAEGAIVDQIKGLMSLMQISEIMYAPRDAIWQLMQLPNL</sequence>
<evidence type="ECO:0000313" key="3">
    <source>
        <dbReference type="Proteomes" id="UP001457282"/>
    </source>
</evidence>
<dbReference type="GO" id="GO:0004523">
    <property type="term" value="F:RNA-DNA hybrid ribonuclease activity"/>
    <property type="evidence" value="ECO:0007669"/>
    <property type="project" value="InterPro"/>
</dbReference>
<dbReference type="Proteomes" id="UP001457282">
    <property type="component" value="Unassembled WGS sequence"/>
</dbReference>
<gene>
    <name evidence="2" type="ORF">M0R45_019222</name>
</gene>
<accession>A0AAW1X6M1</accession>
<proteinExistence type="predicted"/>
<name>A0AAW1X6M1_RUBAR</name>
<comment type="caution">
    <text evidence="2">The sequence shown here is derived from an EMBL/GenBank/DDBJ whole genome shotgun (WGS) entry which is preliminary data.</text>
</comment>
<feature type="domain" description="RNase H type-1" evidence="1">
    <location>
        <begin position="13"/>
        <end position="83"/>
    </location>
</feature>
<protein>
    <recommendedName>
        <fullName evidence="1">RNase H type-1 domain-containing protein</fullName>
    </recommendedName>
</protein>
<evidence type="ECO:0000259" key="1">
    <source>
        <dbReference type="Pfam" id="PF13456"/>
    </source>
</evidence>
<organism evidence="2 3">
    <name type="scientific">Rubus argutus</name>
    <name type="common">Southern blackberry</name>
    <dbReference type="NCBI Taxonomy" id="59490"/>
    <lineage>
        <taxon>Eukaryota</taxon>
        <taxon>Viridiplantae</taxon>
        <taxon>Streptophyta</taxon>
        <taxon>Embryophyta</taxon>
        <taxon>Tracheophyta</taxon>
        <taxon>Spermatophyta</taxon>
        <taxon>Magnoliopsida</taxon>
        <taxon>eudicotyledons</taxon>
        <taxon>Gunneridae</taxon>
        <taxon>Pentapetalae</taxon>
        <taxon>rosids</taxon>
        <taxon>fabids</taxon>
        <taxon>Rosales</taxon>
        <taxon>Rosaceae</taxon>
        <taxon>Rosoideae</taxon>
        <taxon>Rosoideae incertae sedis</taxon>
        <taxon>Rubus</taxon>
    </lineage>
</organism>
<evidence type="ECO:0000313" key="2">
    <source>
        <dbReference type="EMBL" id="KAK9931968.1"/>
    </source>
</evidence>
<dbReference type="GO" id="GO:0003676">
    <property type="term" value="F:nucleic acid binding"/>
    <property type="evidence" value="ECO:0007669"/>
    <property type="project" value="InterPro"/>
</dbReference>
<dbReference type="InterPro" id="IPR002156">
    <property type="entry name" value="RNaseH_domain"/>
</dbReference>